<dbReference type="InterPro" id="IPR053385">
    <property type="entry name" value="ABC_transport_permease"/>
</dbReference>
<dbReference type="Pfam" id="PF00528">
    <property type="entry name" value="BPD_transp_1"/>
    <property type="match status" value="1"/>
</dbReference>
<dbReference type="Gene3D" id="1.10.3720.10">
    <property type="entry name" value="MetI-like"/>
    <property type="match status" value="1"/>
</dbReference>
<keyword evidence="5 8" id="KW-1133">Transmembrane helix</keyword>
<dbReference type="GO" id="GO:0055085">
    <property type="term" value="P:transmembrane transport"/>
    <property type="evidence" value="ECO:0007669"/>
    <property type="project" value="InterPro"/>
</dbReference>
<dbReference type="EMBL" id="BDGJ01000020">
    <property type="protein sequence ID" value="GAW91595.1"/>
    <property type="molecule type" value="Genomic_DNA"/>
</dbReference>
<dbReference type="InterPro" id="IPR025966">
    <property type="entry name" value="OppC_N"/>
</dbReference>
<keyword evidence="3" id="KW-1003">Cell membrane</keyword>
<dbReference type="InterPro" id="IPR000515">
    <property type="entry name" value="MetI-like"/>
</dbReference>
<evidence type="ECO:0000313" key="11">
    <source>
        <dbReference type="Proteomes" id="UP000197032"/>
    </source>
</evidence>
<feature type="transmembrane region" description="Helical" evidence="8">
    <location>
        <begin position="100"/>
        <end position="125"/>
    </location>
</feature>
<keyword evidence="11" id="KW-1185">Reference proteome</keyword>
<evidence type="ECO:0000256" key="2">
    <source>
        <dbReference type="ARBA" id="ARBA00022448"/>
    </source>
</evidence>
<accession>A0A1Z5HQK8</accession>
<dbReference type="NCBIfam" id="NF045474">
    <property type="entry name" value="Opp2C"/>
    <property type="match status" value="1"/>
</dbReference>
<dbReference type="Proteomes" id="UP000197032">
    <property type="component" value="Unassembled WGS sequence"/>
</dbReference>
<dbReference type="Pfam" id="PF12911">
    <property type="entry name" value="OppC_N"/>
    <property type="match status" value="1"/>
</dbReference>
<dbReference type="InterPro" id="IPR050366">
    <property type="entry name" value="BP-dependent_transpt_permease"/>
</dbReference>
<evidence type="ECO:0000256" key="1">
    <source>
        <dbReference type="ARBA" id="ARBA00004651"/>
    </source>
</evidence>
<dbReference type="PROSITE" id="PS50928">
    <property type="entry name" value="ABC_TM1"/>
    <property type="match status" value="1"/>
</dbReference>
<reference evidence="11" key="1">
    <citation type="journal article" date="2017" name="Appl. Environ. Microbiol.">
        <title>Genomic analysis of Calderihabitans maritimus KKC1, a thermophilic hydrogenogenic carboxydotrophic bacterium isolated from marine sediment.</title>
        <authorList>
            <person name="Omae K."/>
            <person name="Yoneda Y."/>
            <person name="Fukuyama Y."/>
            <person name="Yoshida T."/>
            <person name="Sako Y."/>
        </authorList>
    </citation>
    <scope>NUCLEOTIDE SEQUENCE [LARGE SCALE GENOMIC DNA]</scope>
    <source>
        <strain evidence="11">KKC1</strain>
    </source>
</reference>
<dbReference type="PANTHER" id="PTHR43386">
    <property type="entry name" value="OLIGOPEPTIDE TRANSPORT SYSTEM PERMEASE PROTEIN APPC"/>
    <property type="match status" value="1"/>
</dbReference>
<feature type="transmembrane region" description="Helical" evidence="8">
    <location>
        <begin position="163"/>
        <end position="180"/>
    </location>
</feature>
<comment type="caution">
    <text evidence="10">The sequence shown here is derived from an EMBL/GenBank/DDBJ whole genome shotgun (WGS) entry which is preliminary data.</text>
</comment>
<evidence type="ECO:0000256" key="6">
    <source>
        <dbReference type="ARBA" id="ARBA00023136"/>
    </source>
</evidence>
<dbReference type="SUPFAM" id="SSF161098">
    <property type="entry name" value="MetI-like"/>
    <property type="match status" value="1"/>
</dbReference>
<comment type="similarity">
    <text evidence="7">Belongs to the binding-protein-dependent transport system permease family. OppBC subfamily.</text>
</comment>
<dbReference type="OrthoDB" id="9797852at2"/>
<name>A0A1Z5HQK8_9FIRM</name>
<evidence type="ECO:0000313" key="10">
    <source>
        <dbReference type="EMBL" id="GAW91595.1"/>
    </source>
</evidence>
<feature type="transmembrane region" description="Helical" evidence="8">
    <location>
        <begin position="37"/>
        <end position="58"/>
    </location>
</feature>
<keyword evidence="4 8" id="KW-0812">Transmembrane</keyword>
<dbReference type="PANTHER" id="PTHR43386:SF1">
    <property type="entry name" value="D,D-DIPEPTIDE TRANSPORT SYSTEM PERMEASE PROTEIN DDPC-RELATED"/>
    <property type="match status" value="1"/>
</dbReference>
<feature type="domain" description="ABC transmembrane type-1" evidence="9">
    <location>
        <begin position="98"/>
        <end position="287"/>
    </location>
</feature>
<dbReference type="AlphaFoldDB" id="A0A1Z5HQK8"/>
<keyword evidence="6 8" id="KW-0472">Membrane</keyword>
<dbReference type="CDD" id="cd06261">
    <property type="entry name" value="TM_PBP2"/>
    <property type="match status" value="1"/>
</dbReference>
<dbReference type="InterPro" id="IPR035906">
    <property type="entry name" value="MetI-like_sf"/>
</dbReference>
<comment type="subcellular location">
    <subcellularLocation>
        <location evidence="1 8">Cell membrane</location>
        <topology evidence="1 8">Multi-pass membrane protein</topology>
    </subcellularLocation>
</comment>
<feature type="transmembrane region" description="Helical" evidence="8">
    <location>
        <begin position="267"/>
        <end position="286"/>
    </location>
</feature>
<proteinExistence type="inferred from homology"/>
<keyword evidence="2 8" id="KW-0813">Transport</keyword>
<evidence type="ECO:0000256" key="8">
    <source>
        <dbReference type="RuleBase" id="RU363032"/>
    </source>
</evidence>
<dbReference type="GO" id="GO:0005886">
    <property type="term" value="C:plasma membrane"/>
    <property type="evidence" value="ECO:0007669"/>
    <property type="project" value="UniProtKB-SubCell"/>
</dbReference>
<organism evidence="10 11">
    <name type="scientific">Calderihabitans maritimus</name>
    <dbReference type="NCBI Taxonomy" id="1246530"/>
    <lineage>
        <taxon>Bacteria</taxon>
        <taxon>Bacillati</taxon>
        <taxon>Bacillota</taxon>
        <taxon>Clostridia</taxon>
        <taxon>Neomoorellales</taxon>
        <taxon>Calderihabitantaceae</taxon>
        <taxon>Calderihabitans</taxon>
    </lineage>
</organism>
<sequence length="300" mass="32480">MQNMNLQLETQTEVKDKATKSSLWLETLRRIVARKSAMVGAFIVFALIFVAMFAPYLAPYHPTEDGKLVDRLKPPSAEHWLGTDSLGRDILSRIIFGARISIQVGIISVGIAMSIGTLVGAVAGYYGGWIDLVVMRLIDIMMAFPSILLAIAITAVLGPSLQNAMVAIGIVYIPTYARIVRSSVLSVKATEYVEAAKAIGANDFRIIFKHVLPNCIAPIIVQTTMGIGTAILEAAGLSFLGLGARPPQPEWGFMLANARQFIRNAPWATVFPGLAIMLTVLGFNLLGDGLRDALDPRLKE</sequence>
<gene>
    <name evidence="10" type="ORF">KKC1_07560</name>
</gene>
<evidence type="ECO:0000256" key="5">
    <source>
        <dbReference type="ARBA" id="ARBA00022989"/>
    </source>
</evidence>
<protein>
    <recommendedName>
        <fullName evidence="9">ABC transmembrane type-1 domain-containing protein</fullName>
    </recommendedName>
</protein>
<evidence type="ECO:0000259" key="9">
    <source>
        <dbReference type="PROSITE" id="PS50928"/>
    </source>
</evidence>
<evidence type="ECO:0000256" key="3">
    <source>
        <dbReference type="ARBA" id="ARBA00022475"/>
    </source>
</evidence>
<evidence type="ECO:0000256" key="4">
    <source>
        <dbReference type="ARBA" id="ARBA00022692"/>
    </source>
</evidence>
<feature type="transmembrane region" description="Helical" evidence="8">
    <location>
        <begin position="137"/>
        <end position="157"/>
    </location>
</feature>
<evidence type="ECO:0000256" key="7">
    <source>
        <dbReference type="ARBA" id="ARBA00024202"/>
    </source>
</evidence>